<dbReference type="InterPro" id="IPR010619">
    <property type="entry name" value="ThrE-like_N"/>
</dbReference>
<keyword evidence="3 7" id="KW-0812">Transmembrane</keyword>
<dbReference type="Proteomes" id="UP000198833">
    <property type="component" value="Unassembled WGS sequence"/>
</dbReference>
<evidence type="ECO:0000259" key="8">
    <source>
        <dbReference type="Pfam" id="PF06738"/>
    </source>
</evidence>
<feature type="transmembrane region" description="Helical" evidence="7">
    <location>
        <begin position="168"/>
        <end position="190"/>
    </location>
</feature>
<proteinExistence type="inferred from homology"/>
<gene>
    <name evidence="9" type="ORF">SAMN04488558_102104</name>
</gene>
<keyword evidence="4 7" id="KW-1133">Transmembrane helix</keyword>
<keyword evidence="10" id="KW-1185">Reference proteome</keyword>
<feature type="transmembrane region" description="Helical" evidence="7">
    <location>
        <begin position="197"/>
        <end position="216"/>
    </location>
</feature>
<keyword evidence="2" id="KW-1003">Cell membrane</keyword>
<feature type="domain" description="Threonine/serine exporter-like N-terminal" evidence="8">
    <location>
        <begin position="11"/>
        <end position="251"/>
    </location>
</feature>
<protein>
    <submittedName>
        <fullName evidence="9">Uncharacterized membrane protein YjjP, DUF1212 family</fullName>
    </submittedName>
</protein>
<dbReference type="GO" id="GO:0005886">
    <property type="term" value="C:plasma membrane"/>
    <property type="evidence" value="ECO:0007669"/>
    <property type="project" value="UniProtKB-SubCell"/>
</dbReference>
<evidence type="ECO:0000256" key="2">
    <source>
        <dbReference type="ARBA" id="ARBA00022475"/>
    </source>
</evidence>
<evidence type="ECO:0000256" key="5">
    <source>
        <dbReference type="ARBA" id="ARBA00023136"/>
    </source>
</evidence>
<accession>A0A1H9AX68</accession>
<dbReference type="RefSeq" id="WP_092570514.1">
    <property type="nucleotide sequence ID" value="NZ_CP096206.2"/>
</dbReference>
<evidence type="ECO:0000256" key="6">
    <source>
        <dbReference type="ARBA" id="ARBA00034125"/>
    </source>
</evidence>
<organism evidence="9 10">
    <name type="scientific">Ignavigranum ruoffiae</name>
    <dbReference type="NCBI Taxonomy" id="89093"/>
    <lineage>
        <taxon>Bacteria</taxon>
        <taxon>Bacillati</taxon>
        <taxon>Bacillota</taxon>
        <taxon>Bacilli</taxon>
        <taxon>Lactobacillales</taxon>
        <taxon>Aerococcaceae</taxon>
        <taxon>Ignavigranum</taxon>
    </lineage>
</organism>
<feature type="transmembrane region" description="Helical" evidence="7">
    <location>
        <begin position="126"/>
        <end position="148"/>
    </location>
</feature>
<reference evidence="9 10" key="1">
    <citation type="submission" date="2016-10" db="EMBL/GenBank/DDBJ databases">
        <authorList>
            <person name="de Groot N.N."/>
        </authorList>
    </citation>
    <scope>NUCLEOTIDE SEQUENCE [LARGE SCALE GENOMIC DNA]</scope>
    <source>
        <strain evidence="9 10">DSM 15695</strain>
    </source>
</reference>
<dbReference type="PANTHER" id="PTHR34390">
    <property type="entry name" value="UPF0442 PROTEIN YJJB-RELATED"/>
    <property type="match status" value="1"/>
</dbReference>
<dbReference type="InterPro" id="IPR050539">
    <property type="entry name" value="ThrE_Dicarb/AminoAcid_Exp"/>
</dbReference>
<evidence type="ECO:0000313" key="10">
    <source>
        <dbReference type="Proteomes" id="UP000198833"/>
    </source>
</evidence>
<dbReference type="GO" id="GO:0022857">
    <property type="term" value="F:transmembrane transporter activity"/>
    <property type="evidence" value="ECO:0007669"/>
    <property type="project" value="InterPro"/>
</dbReference>
<keyword evidence="5 7" id="KW-0472">Membrane</keyword>
<dbReference type="GO" id="GO:0015744">
    <property type="term" value="P:succinate transport"/>
    <property type="evidence" value="ECO:0007669"/>
    <property type="project" value="TreeGrafter"/>
</dbReference>
<evidence type="ECO:0000256" key="3">
    <source>
        <dbReference type="ARBA" id="ARBA00022692"/>
    </source>
</evidence>
<sequence length="257" mass="27893">MKQKYKDLVEVAAQAGIILLESHAESYRVEDTVRRMLQTSGFSKIDVISNTTGLFITLDDDDPLVEPYTIVKRITERGNHLNKIYRVNNISRSLVDGTLSVEEASYLLKLVDDSEYTVINKDMGTILMVVGFAILLGGNIWEVLISFIAGGTVALSRLGQQAWNLNSFIAATFATLLTTLIVNAIVYLVPDYAQSDIIIISALMPLFPGMAFTNGLRDTLKGDYISGVARISDALVIALSIALGVAIGLAIFTGVVS</sequence>
<evidence type="ECO:0000313" key="9">
    <source>
        <dbReference type="EMBL" id="SEP81346.1"/>
    </source>
</evidence>
<comment type="subcellular location">
    <subcellularLocation>
        <location evidence="1">Cell membrane</location>
        <topology evidence="1">Multi-pass membrane protein</topology>
    </subcellularLocation>
</comment>
<name>A0A1H9AX68_9LACT</name>
<evidence type="ECO:0000256" key="1">
    <source>
        <dbReference type="ARBA" id="ARBA00004651"/>
    </source>
</evidence>
<evidence type="ECO:0000256" key="4">
    <source>
        <dbReference type="ARBA" id="ARBA00022989"/>
    </source>
</evidence>
<dbReference type="PANTHER" id="PTHR34390:SF2">
    <property type="entry name" value="SUCCINATE TRANSPORTER SUBUNIT YJJP-RELATED"/>
    <property type="match status" value="1"/>
</dbReference>
<dbReference type="EMBL" id="FOEN01000002">
    <property type="protein sequence ID" value="SEP81346.1"/>
    <property type="molecule type" value="Genomic_DNA"/>
</dbReference>
<evidence type="ECO:0000256" key="7">
    <source>
        <dbReference type="SAM" id="Phobius"/>
    </source>
</evidence>
<dbReference type="STRING" id="89093.SAMN04488558_102104"/>
<feature type="transmembrane region" description="Helical" evidence="7">
    <location>
        <begin position="236"/>
        <end position="256"/>
    </location>
</feature>
<dbReference type="OrthoDB" id="9813917at2"/>
<dbReference type="Pfam" id="PF06738">
    <property type="entry name" value="ThrE"/>
    <property type="match status" value="1"/>
</dbReference>
<comment type="similarity">
    <text evidence="6">Belongs to the ThrE exporter (TC 2.A.79) family.</text>
</comment>
<dbReference type="AlphaFoldDB" id="A0A1H9AX68"/>